<dbReference type="RefSeq" id="WP_005763857.1">
    <property type="nucleotide sequence ID" value="NZ_GG704811.1"/>
</dbReference>
<feature type="binding site" evidence="2">
    <location>
        <position position="95"/>
    </location>
    <ligand>
        <name>Mg(2+)</name>
        <dbReference type="ChEBI" id="CHEBI:18420"/>
        <label>1</label>
        <note>catalytic</note>
    </ligand>
</feature>
<comment type="function">
    <text evidence="1">Converts adenosine-3',5'-bisphosphate (PAP) to AMP.</text>
</comment>
<evidence type="ECO:0000256" key="1">
    <source>
        <dbReference type="HAMAP-Rule" id="MF_02095"/>
    </source>
</evidence>
<dbReference type="OrthoDB" id="9785695at2"/>
<comment type="similarity">
    <text evidence="1">Belongs to the inositol monophosphatase superfamily. CysQ family.</text>
</comment>
<proteinExistence type="inferred from homology"/>
<accession>C9PPB9</accession>
<feature type="binding site" evidence="1">
    <location>
        <position position="96"/>
    </location>
    <ligand>
        <name>Mg(2+)</name>
        <dbReference type="ChEBI" id="CHEBI:18420"/>
        <label>2</label>
    </ligand>
</feature>
<dbReference type="Proteomes" id="UP000005519">
    <property type="component" value="Unassembled WGS sequence"/>
</dbReference>
<feature type="binding site" evidence="1">
    <location>
        <begin position="95"/>
        <end position="98"/>
    </location>
    <ligand>
        <name>substrate</name>
    </ligand>
</feature>
<dbReference type="HOGENOM" id="CLU_044118_3_0_6"/>
<dbReference type="STRING" id="667128.HMPREF0621_0843"/>
<dbReference type="AlphaFoldDB" id="C9PPB9"/>
<feature type="binding site" evidence="1 2">
    <location>
        <position position="93"/>
    </location>
    <ligand>
        <name>Mg(2+)</name>
        <dbReference type="ChEBI" id="CHEBI:18420"/>
        <label>2</label>
    </ligand>
</feature>
<keyword evidence="4" id="KW-1185">Reference proteome</keyword>
<dbReference type="Pfam" id="PF00459">
    <property type="entry name" value="Inositol_P"/>
    <property type="match status" value="1"/>
</dbReference>
<gene>
    <name evidence="1 3" type="primary">cysQ</name>
    <name evidence="3" type="ORF">HMPREF0621_0843</name>
</gene>
<feature type="binding site" evidence="2">
    <location>
        <position position="73"/>
    </location>
    <ligand>
        <name>Mg(2+)</name>
        <dbReference type="ChEBI" id="CHEBI:18420"/>
        <label>1</label>
        <note>catalytic</note>
    </ligand>
</feature>
<comment type="caution">
    <text evidence="3">The sequence shown here is derived from an EMBL/GenBank/DDBJ whole genome shotgun (WGS) entry which is preliminary data.</text>
</comment>
<dbReference type="InterPro" id="IPR006240">
    <property type="entry name" value="CysQ"/>
</dbReference>
<dbReference type="HAMAP" id="MF_02095">
    <property type="entry name" value="CysQ"/>
    <property type="match status" value="1"/>
</dbReference>
<comment type="cofactor">
    <cofactor evidence="1 2">
        <name>Mg(2+)</name>
        <dbReference type="ChEBI" id="CHEBI:18420"/>
    </cofactor>
</comment>
<reference evidence="3 4" key="1">
    <citation type="submission" date="2009-10" db="EMBL/GenBank/DDBJ databases">
        <authorList>
            <person name="Muzny D."/>
            <person name="Qin X."/>
            <person name="Deng J."/>
            <person name="Jiang H."/>
            <person name="Liu Y."/>
            <person name="Qu J."/>
            <person name="Song X.-Z."/>
            <person name="Zhang L."/>
            <person name="Thornton R."/>
            <person name="Coyle M."/>
            <person name="Francisco L."/>
            <person name="Jackson L."/>
            <person name="Javaid M."/>
            <person name="Korchina V."/>
            <person name="Kovar C."/>
            <person name="Mata R."/>
            <person name="Mathew T."/>
            <person name="Ngo R."/>
            <person name="Nguyen L."/>
            <person name="Nguyen N."/>
            <person name="Okwuonu G."/>
            <person name="Ongeri F."/>
            <person name="Pham C."/>
            <person name="Simmons D."/>
            <person name="Wilczek-Boney K."/>
            <person name="Hale W."/>
            <person name="Jakkamsetti A."/>
            <person name="Pham P."/>
            <person name="Ruth R."/>
            <person name="San Lucas F."/>
            <person name="Warren J."/>
            <person name="Zhang J."/>
            <person name="Zhao Z."/>
            <person name="Zhou C."/>
            <person name="Zhu D."/>
            <person name="Lee S."/>
            <person name="Bess C."/>
            <person name="Blankenburg K."/>
            <person name="Forbes L."/>
            <person name="Fu Q."/>
            <person name="Gubbala S."/>
            <person name="Hirani K."/>
            <person name="Jayaseelan J.C."/>
            <person name="Lara F."/>
            <person name="Munidasa M."/>
            <person name="Palculict T."/>
            <person name="Patil S."/>
            <person name="Pu L.-L."/>
            <person name="Saada N."/>
            <person name="Tang L."/>
            <person name="Weissenberger G."/>
            <person name="Zhu Y."/>
            <person name="Hemphill L."/>
            <person name="Shang Y."/>
            <person name="Youmans B."/>
            <person name="Ayvaz T."/>
            <person name="Ross M."/>
            <person name="Santibanez J."/>
            <person name="Aqrawi P."/>
            <person name="Gross S."/>
            <person name="Joshi V."/>
            <person name="Fowler G."/>
            <person name="Nazareth L."/>
            <person name="Reid J."/>
            <person name="Worley K."/>
            <person name="Petrosino J."/>
            <person name="Highlander S."/>
            <person name="Gibbs R."/>
        </authorList>
    </citation>
    <scope>NUCLEOTIDE SEQUENCE [LARGE SCALE GENOMIC DNA]</scope>
    <source>
        <strain evidence="3 4">ATCC 43325</strain>
    </source>
</reference>
<dbReference type="GO" id="GO:0000103">
    <property type="term" value="P:sulfate assimilation"/>
    <property type="evidence" value="ECO:0007669"/>
    <property type="project" value="TreeGrafter"/>
</dbReference>
<feature type="binding site" evidence="1">
    <location>
        <position position="95"/>
    </location>
    <ligand>
        <name>Mg(2+)</name>
        <dbReference type="ChEBI" id="CHEBI:18420"/>
        <label>1</label>
    </ligand>
</feature>
<dbReference type="GO" id="GO:0005886">
    <property type="term" value="C:plasma membrane"/>
    <property type="evidence" value="ECO:0007669"/>
    <property type="project" value="UniProtKB-SubCell"/>
</dbReference>
<feature type="binding site" evidence="1">
    <location>
        <position position="93"/>
    </location>
    <ligand>
        <name>Mg(2+)</name>
        <dbReference type="ChEBI" id="CHEBI:18420"/>
        <label>1</label>
    </ligand>
</feature>
<dbReference type="GO" id="GO:0000287">
    <property type="term" value="F:magnesium ion binding"/>
    <property type="evidence" value="ECO:0007669"/>
    <property type="project" value="UniProtKB-UniRule"/>
</dbReference>
<name>C9PPB9_9PAST</name>
<dbReference type="CDD" id="cd01638">
    <property type="entry name" value="CysQ"/>
    <property type="match status" value="1"/>
</dbReference>
<dbReference type="Gene3D" id="3.30.540.10">
    <property type="entry name" value="Fructose-1,6-Bisphosphatase, subunit A, domain 1"/>
    <property type="match status" value="1"/>
</dbReference>
<feature type="binding site" evidence="2">
    <location>
        <position position="96"/>
    </location>
    <ligand>
        <name>Mg(2+)</name>
        <dbReference type="ChEBI" id="CHEBI:18420"/>
        <label>1</label>
        <note>catalytic</note>
    </ligand>
</feature>
<feature type="binding site" evidence="1">
    <location>
        <position position="220"/>
    </location>
    <ligand>
        <name>substrate</name>
    </ligand>
</feature>
<dbReference type="EMBL" id="ACZR01000009">
    <property type="protein sequence ID" value="EEX50617.1"/>
    <property type="molecule type" value="Genomic_DNA"/>
</dbReference>
<dbReference type="PANTHER" id="PTHR43028">
    <property type="entry name" value="3'(2'),5'-BISPHOSPHATE NUCLEOTIDASE 1"/>
    <property type="match status" value="1"/>
</dbReference>
<dbReference type="NCBIfam" id="TIGR01331">
    <property type="entry name" value="bisphos_cysQ"/>
    <property type="match status" value="1"/>
</dbReference>
<feature type="binding site" evidence="1 2">
    <location>
        <position position="220"/>
    </location>
    <ligand>
        <name>Mg(2+)</name>
        <dbReference type="ChEBI" id="CHEBI:18420"/>
        <label>2</label>
    </ligand>
</feature>
<dbReference type="InterPro" id="IPR050725">
    <property type="entry name" value="CysQ/Inositol_MonoPase"/>
</dbReference>
<keyword evidence="1" id="KW-0472">Membrane</keyword>
<protein>
    <recommendedName>
        <fullName evidence="1">3'(2'),5'-bisphosphate nucleotidase CysQ</fullName>
        <ecNumber evidence="1">3.1.3.7</ecNumber>
    </recommendedName>
    <alternativeName>
        <fullName evidence="1">3'(2'),5-bisphosphonucleoside 3'(2')-phosphohydrolase</fullName>
    </alternativeName>
    <alternativeName>
        <fullName evidence="1">3'-phosphoadenosine 5'-phosphate phosphatase</fullName>
        <shortName evidence="1">PAP phosphatase</shortName>
    </alternativeName>
</protein>
<dbReference type="Gene3D" id="3.40.190.80">
    <property type="match status" value="1"/>
</dbReference>
<organism evidence="3 4">
    <name type="scientific">Pasteurella dagmatis ATCC 43325</name>
    <dbReference type="NCBI Taxonomy" id="667128"/>
    <lineage>
        <taxon>Bacteria</taxon>
        <taxon>Pseudomonadati</taxon>
        <taxon>Pseudomonadota</taxon>
        <taxon>Gammaproteobacteria</taxon>
        <taxon>Pasteurellales</taxon>
        <taxon>Pasteurellaceae</taxon>
        <taxon>Pasteurella</taxon>
    </lineage>
</organism>
<keyword evidence="1" id="KW-1003">Cell membrane</keyword>
<dbReference type="PRINTS" id="PR00377">
    <property type="entry name" value="IMPHPHTASES"/>
</dbReference>
<sequence>MLTLSPKLLDDTLDIAYQAGKHLADFYQKSKQSAVNIRKKSDNTPVTEVDLFLSQFLIEKLTALTPNMPILSEECCKISLTERTQWLEYWLIDPLDGTQQFIDQTDQFSVLITLVQNNIPVLGIIHAPLLDTTYYAMKGFGAYKSAGKRKQKLIPRPLLAKNKLKIAIGATSTTNKVRSVLTENCEYDFLIYGSSGLKSGLVADGTCDCYIRLGKTGEWDTAPAEILLAEVGGAVFDTQFQPLTYNKRETFINPDFIMTLDKNYAWQKIFKFNEV</sequence>
<evidence type="ECO:0000256" key="2">
    <source>
        <dbReference type="PIRSR" id="PIRSR600760-2"/>
    </source>
</evidence>
<dbReference type="PANTHER" id="PTHR43028:SF7">
    <property type="entry name" value="3'(2'),5'-BISPHOSPHATE NUCLEOTIDASE CYSQ"/>
    <property type="match status" value="1"/>
</dbReference>
<dbReference type="InterPro" id="IPR000760">
    <property type="entry name" value="Inositol_monophosphatase-like"/>
</dbReference>
<keyword evidence="1 2" id="KW-0479">Metal-binding</keyword>
<dbReference type="EC" id="3.1.3.7" evidence="1"/>
<dbReference type="SUPFAM" id="SSF56655">
    <property type="entry name" value="Carbohydrate phosphatase"/>
    <property type="match status" value="1"/>
</dbReference>
<dbReference type="GO" id="GO:0050427">
    <property type="term" value="P:3'-phosphoadenosine 5'-phosphosulfate metabolic process"/>
    <property type="evidence" value="ECO:0007669"/>
    <property type="project" value="TreeGrafter"/>
</dbReference>
<comment type="subcellular location">
    <subcellularLocation>
        <location evidence="1">Cell inner membrane</location>
        <topology evidence="1">Peripheral membrane protein</topology>
        <orientation evidence="1">Cytoplasmic side</orientation>
    </subcellularLocation>
</comment>
<evidence type="ECO:0000313" key="4">
    <source>
        <dbReference type="Proteomes" id="UP000005519"/>
    </source>
</evidence>
<keyword evidence="1 2" id="KW-0460">Magnesium</keyword>
<keyword evidence="1 3" id="KW-0378">Hydrolase</keyword>
<feature type="binding site" evidence="1">
    <location>
        <position position="73"/>
    </location>
    <ligand>
        <name>substrate</name>
    </ligand>
</feature>
<keyword evidence="1" id="KW-0997">Cell inner membrane</keyword>
<comment type="catalytic activity">
    <reaction evidence="1">
        <text>adenosine 3',5'-bisphosphate + H2O = AMP + phosphate</text>
        <dbReference type="Rhea" id="RHEA:10040"/>
        <dbReference type="ChEBI" id="CHEBI:15377"/>
        <dbReference type="ChEBI" id="CHEBI:43474"/>
        <dbReference type="ChEBI" id="CHEBI:58343"/>
        <dbReference type="ChEBI" id="CHEBI:456215"/>
        <dbReference type="EC" id="3.1.3.7"/>
    </reaction>
</comment>
<evidence type="ECO:0000313" key="3">
    <source>
        <dbReference type="EMBL" id="EEX50617.1"/>
    </source>
</evidence>
<feature type="binding site" evidence="1">
    <location>
        <position position="73"/>
    </location>
    <ligand>
        <name>Mg(2+)</name>
        <dbReference type="ChEBI" id="CHEBI:18420"/>
        <label>1</label>
    </ligand>
</feature>
<dbReference type="GO" id="GO:0008441">
    <property type="term" value="F:3'(2'),5'-bisphosphate nucleotidase activity"/>
    <property type="evidence" value="ECO:0007669"/>
    <property type="project" value="UniProtKB-UniRule"/>
</dbReference>